<accession>A0A182QSY1</accession>
<dbReference type="EMBL" id="AXCN02000754">
    <property type="status" value="NOT_ANNOTATED_CDS"/>
    <property type="molecule type" value="Genomic_DNA"/>
</dbReference>
<name>A0A182QSY1_9DIPT</name>
<reference evidence="2" key="2">
    <citation type="submission" date="2020-05" db="UniProtKB">
        <authorList>
            <consortium name="EnsemblMetazoa"/>
        </authorList>
    </citation>
    <scope>IDENTIFICATION</scope>
    <source>
        <strain evidence="2">FAR1</strain>
    </source>
</reference>
<keyword evidence="3" id="KW-1185">Reference proteome</keyword>
<reference evidence="3" key="1">
    <citation type="submission" date="2014-01" db="EMBL/GenBank/DDBJ databases">
        <title>The Genome Sequence of Anopheles farauti FAR1 (V2).</title>
        <authorList>
            <consortium name="The Broad Institute Genomics Platform"/>
            <person name="Neafsey D.E."/>
            <person name="Besansky N."/>
            <person name="Howell P."/>
            <person name="Walton C."/>
            <person name="Young S.K."/>
            <person name="Zeng Q."/>
            <person name="Gargeya S."/>
            <person name="Fitzgerald M."/>
            <person name="Haas B."/>
            <person name="Abouelleil A."/>
            <person name="Allen A.W."/>
            <person name="Alvarado L."/>
            <person name="Arachchi H.M."/>
            <person name="Berlin A.M."/>
            <person name="Chapman S.B."/>
            <person name="Gainer-Dewar J."/>
            <person name="Goldberg J."/>
            <person name="Griggs A."/>
            <person name="Gujja S."/>
            <person name="Hansen M."/>
            <person name="Howarth C."/>
            <person name="Imamovic A."/>
            <person name="Ireland A."/>
            <person name="Larimer J."/>
            <person name="McCowan C."/>
            <person name="Murphy C."/>
            <person name="Pearson M."/>
            <person name="Poon T.W."/>
            <person name="Priest M."/>
            <person name="Roberts A."/>
            <person name="Saif S."/>
            <person name="Shea T."/>
            <person name="Sisk P."/>
            <person name="Sykes S."/>
            <person name="Wortman J."/>
            <person name="Nusbaum C."/>
            <person name="Birren B."/>
        </authorList>
    </citation>
    <scope>NUCLEOTIDE SEQUENCE [LARGE SCALE GENOMIC DNA]</scope>
    <source>
        <strain evidence="3">FAR1</strain>
    </source>
</reference>
<organism evidence="2 3">
    <name type="scientific">Anopheles farauti</name>
    <dbReference type="NCBI Taxonomy" id="69004"/>
    <lineage>
        <taxon>Eukaryota</taxon>
        <taxon>Metazoa</taxon>
        <taxon>Ecdysozoa</taxon>
        <taxon>Arthropoda</taxon>
        <taxon>Hexapoda</taxon>
        <taxon>Insecta</taxon>
        <taxon>Pterygota</taxon>
        <taxon>Neoptera</taxon>
        <taxon>Endopterygota</taxon>
        <taxon>Diptera</taxon>
        <taxon>Nematocera</taxon>
        <taxon>Culicoidea</taxon>
        <taxon>Culicidae</taxon>
        <taxon>Anophelinae</taxon>
        <taxon>Anopheles</taxon>
    </lineage>
</organism>
<keyword evidence="1" id="KW-0472">Membrane</keyword>
<keyword evidence="1" id="KW-1133">Transmembrane helix</keyword>
<dbReference type="AlphaFoldDB" id="A0A182QSY1"/>
<dbReference type="VEuPathDB" id="VectorBase:AFAF016197"/>
<dbReference type="Proteomes" id="UP000075886">
    <property type="component" value="Unassembled WGS sequence"/>
</dbReference>
<feature type="transmembrane region" description="Helical" evidence="1">
    <location>
        <begin position="15"/>
        <end position="37"/>
    </location>
</feature>
<dbReference type="EnsemblMetazoa" id="AFAF016197-RA">
    <property type="protein sequence ID" value="AFAF016197-PA"/>
    <property type="gene ID" value="AFAF016197"/>
</dbReference>
<evidence type="ECO:0000313" key="2">
    <source>
        <dbReference type="EnsemblMetazoa" id="AFAF016197-PA"/>
    </source>
</evidence>
<proteinExistence type="predicted"/>
<evidence type="ECO:0000313" key="3">
    <source>
        <dbReference type="Proteomes" id="UP000075886"/>
    </source>
</evidence>
<protein>
    <submittedName>
        <fullName evidence="2">Uncharacterized protein</fullName>
    </submittedName>
</protein>
<keyword evidence="1" id="KW-0812">Transmembrane</keyword>
<evidence type="ECO:0000256" key="1">
    <source>
        <dbReference type="SAM" id="Phobius"/>
    </source>
</evidence>
<sequence length="161" mass="17566">MPPSVVDANTEADHVLVLILLVILRVAVVVVQCHITAHHQHQYFVRIARIANSGARSRFGLARSVTSSEKSIGNPSGKLATVGMLSTVSWLRLYAGSGCVWYGLRVPLHMQIVGDMPDGRHHQPGPSPMGVDGCYLRRMIPTTRSGVEKRRPPDAVVRENG</sequence>